<evidence type="ECO:0000313" key="2">
    <source>
        <dbReference type="EMBL" id="ESW12825.1"/>
    </source>
</evidence>
<dbReference type="AlphaFoldDB" id="V7B5H5"/>
<protein>
    <submittedName>
        <fullName evidence="2">Uncharacterized protein</fullName>
    </submittedName>
</protein>
<accession>V7B5H5</accession>
<proteinExistence type="predicted"/>
<dbReference type="Gramene" id="ESW12825">
    <property type="protein sequence ID" value="ESW12825"/>
    <property type="gene ID" value="PHAVU_008G145200g"/>
</dbReference>
<feature type="region of interest" description="Disordered" evidence="1">
    <location>
        <begin position="29"/>
        <end position="49"/>
    </location>
</feature>
<organism evidence="2 3">
    <name type="scientific">Phaseolus vulgaris</name>
    <name type="common">Kidney bean</name>
    <name type="synonym">French bean</name>
    <dbReference type="NCBI Taxonomy" id="3885"/>
    <lineage>
        <taxon>Eukaryota</taxon>
        <taxon>Viridiplantae</taxon>
        <taxon>Streptophyta</taxon>
        <taxon>Embryophyta</taxon>
        <taxon>Tracheophyta</taxon>
        <taxon>Spermatophyta</taxon>
        <taxon>Magnoliopsida</taxon>
        <taxon>eudicotyledons</taxon>
        <taxon>Gunneridae</taxon>
        <taxon>Pentapetalae</taxon>
        <taxon>rosids</taxon>
        <taxon>fabids</taxon>
        <taxon>Fabales</taxon>
        <taxon>Fabaceae</taxon>
        <taxon>Papilionoideae</taxon>
        <taxon>50 kb inversion clade</taxon>
        <taxon>NPAAA clade</taxon>
        <taxon>indigoferoid/millettioid clade</taxon>
        <taxon>Phaseoleae</taxon>
        <taxon>Phaseolus</taxon>
    </lineage>
</organism>
<keyword evidence="3" id="KW-1185">Reference proteome</keyword>
<dbReference type="EMBL" id="CM002295">
    <property type="protein sequence ID" value="ESW12825.1"/>
    <property type="molecule type" value="Genomic_DNA"/>
</dbReference>
<evidence type="ECO:0000256" key="1">
    <source>
        <dbReference type="SAM" id="MobiDB-lite"/>
    </source>
</evidence>
<evidence type="ECO:0000313" key="3">
    <source>
        <dbReference type="Proteomes" id="UP000000226"/>
    </source>
</evidence>
<dbReference type="eggNOG" id="KOG1997">
    <property type="taxonomic scope" value="Eukaryota"/>
</dbReference>
<gene>
    <name evidence="2" type="ORF">PHAVU_008G145200g</name>
</gene>
<sequence>MPVFNNLNAVEKPEVSIVILQHKKPANGMLLGSSSRNPVGEAPASPKYSDRLSPAINNYLSEASRQEVMPLGTPDNWYLWQRVNSQLNSPSQPYSLRGSCSSTVF</sequence>
<name>V7B5H5_PHAVU</name>
<dbReference type="Proteomes" id="UP000000226">
    <property type="component" value="Chromosome 8"/>
</dbReference>
<dbReference type="STRING" id="3885.V7B5H5"/>
<reference evidence="3" key="1">
    <citation type="journal article" date="2014" name="Nat. Genet.">
        <title>A reference genome for common bean and genome-wide analysis of dual domestications.</title>
        <authorList>
            <person name="Schmutz J."/>
            <person name="McClean P.E."/>
            <person name="Mamidi S."/>
            <person name="Wu G.A."/>
            <person name="Cannon S.B."/>
            <person name="Grimwood J."/>
            <person name="Jenkins J."/>
            <person name="Shu S."/>
            <person name="Song Q."/>
            <person name="Chavarro C."/>
            <person name="Torres-Torres M."/>
            <person name="Geffroy V."/>
            <person name="Moghaddam S.M."/>
            <person name="Gao D."/>
            <person name="Abernathy B."/>
            <person name="Barry K."/>
            <person name="Blair M."/>
            <person name="Brick M.A."/>
            <person name="Chovatia M."/>
            <person name="Gepts P."/>
            <person name="Goodstein D.M."/>
            <person name="Gonzales M."/>
            <person name="Hellsten U."/>
            <person name="Hyten D.L."/>
            <person name="Jia G."/>
            <person name="Kelly J.D."/>
            <person name="Kudrna D."/>
            <person name="Lee R."/>
            <person name="Richard M.M."/>
            <person name="Miklas P.N."/>
            <person name="Osorno J.M."/>
            <person name="Rodrigues J."/>
            <person name="Thareau V."/>
            <person name="Urrea C.A."/>
            <person name="Wang M."/>
            <person name="Yu Y."/>
            <person name="Zhang M."/>
            <person name="Wing R.A."/>
            <person name="Cregan P.B."/>
            <person name="Rokhsar D.S."/>
            <person name="Jackson S.A."/>
        </authorList>
    </citation>
    <scope>NUCLEOTIDE SEQUENCE [LARGE SCALE GENOMIC DNA]</scope>
    <source>
        <strain evidence="3">cv. G19833</strain>
    </source>
</reference>